<feature type="region of interest" description="Disordered" evidence="1">
    <location>
        <begin position="944"/>
        <end position="987"/>
    </location>
</feature>
<name>A0A0F7UKJ1_NEOCL</name>
<feature type="compositionally biased region" description="Low complexity" evidence="1">
    <location>
        <begin position="1217"/>
        <end position="1232"/>
    </location>
</feature>
<feature type="compositionally biased region" description="Basic and acidic residues" evidence="1">
    <location>
        <begin position="2104"/>
        <end position="2115"/>
    </location>
</feature>
<feature type="compositionally biased region" description="Acidic residues" evidence="1">
    <location>
        <begin position="2598"/>
        <end position="2612"/>
    </location>
</feature>
<sequence length="2760" mass="293830">MEQSRRHRKSIRGSVSPAEPCSGFCLQRKGAPAFPRTRSCEPDCPPSEFTPQHQHLTTERFPNFAAMHRGQSSSPVHLRVKRSHAPEDFTPPVDICGPVGGLKTLNTMEAEFSLESERQDTGDSTSACSVGCSWAGRQADFRRSLPAEDVSNCKYDRAQNPLSCCTVEARNPVVTPLQLEAGHSKIPPPEKFAVEAGQHGGSFSNLERAVPPEGLTDQRPCEGFPRVRFSEVIETRTRGLESDGRGTYRAPVDLAAGRHVSCSPMAGIVSPRAIAGTQGSALSEQQTVAQDKRVFFQMEQLQQAEGRGALLVRGAVQAAAGDSTGDLAECLRWAGQALCQPPEARESIAFQLGMTGALVKGVPTLHSQQPLPDGSYEILPSRGTEEGNAELRTSAACKQDVTEGRRCDEVRSMESRRGSDEGPCWLRCPVCGRAGEEEKFVAEEQFARYCGPCSAIRVRELQERLRKQRQAIEAIRHRLQAELDHTGGRHERVGNNQAFQVDARLAKLQGPLVPVKDASFPPEALEEAENNTLSKKECIGSRRERKSSSESERSCFAESPCGSCPAREDPEGNVVISSRRSSFLSAYSQLSRRSAVSEVPTVDEAATASSHTRSSLLSDRVTLTVGSGEEGLRTGLTWDGLRGRGSRTTENEVDVSVGGTQNGNFETEAERGEHPGRLKGIADFRQLQDTREPTWGLLTASEALSERQAGGRSPRGPLHRPTVSELQSTLQSVRRQVSDVRRRRPLLQAHVQRLRRNVICLLNDCVRRRVGDGEGPPAFTHVQGKAVLWEVDHCGESHFFEGKGVASVPLQVLLRVAKAVAQETQHAADSSRSCGDEASEEFDPLAKLGRPHSSFAAPSGLRIPHHRHPLVDAPFRVSGAGPSAFSDVSAELRITKEALYQMRALRCQELLGLFAFQRSERAGNSACKACGPEAVTGGASPVARLDKTEKGASPLGTRVSPGDLPRGENEENEEDQKKGTWTQVSSLDGGLWKPEPFFSSRKEALLDLQAALNLLAYIVAALASYLDVLLPFPVYLLPSSSPSEQQKRKSRLRRGSSSNHLQHSSRASLACRSGASRRPSVQLGTGITGLEGVKRSSADFPATSAAPPSSCSPLGSPDGGDPAAAPEMALRAETGDSGRNAQIPGPRPNDDALGRSRTELGERQVHEQDRNKGRTDTGTKQRPPNTWPRQTLPGQSDTQEGSVLLGAPSFSAGPDGSSWLSPSSSAAALSLSVLGRGRTPQQSTAPSPDAGSARPLQRGGTVAHLAAARVGGSERRGSDGGTLPLANGKDKPCERAAAPTRLEADCAGRTDQNGTEARASLAETGTPTGQHTHSSSPVPSSLSPGASGSCTPSDSSCCSPPCPPPSSLQQAATLVPARNARRVAPRSSPTDSWVSREEALAPSRFSSSVPDTSTVQVRDGQSLGALLENRASHPGDGCLLVNAPPSDFHLSAPFPGSLAPGRHPLSLSSSSSHPEEGTDESRGSSGSRWSVVDSLFPPAAELLRGSAARSGFSRRLPQRPHHGGDSPVFSGRSLARLLAERLPAVLHSVGPAAARFSPRLLGCGVCGEPTVPVATRAEERRAIDQRTAGNRVDVSWKEDQLMERDCEGGGATSERDDTPAFGAPRFSAVGRDEGASGAVTPELGKVPDRGGPHRESSPGDCRLEPISSFSPSAPNTSGEGEDSPRSARRLDGRSAGMAAPRTSREDRWGREGSTQVFEVTGNKTLFMSRKVGAVFSRLSTSPAATAGQDASTGQPRGRPALPLFSWSGATMAAAAAAARDRQVAQASRRKAAFRGGSRRLDVGFGEGRVSQSLREEADGEDGNAPRHRGTGTRRGGDVLVWRQILNGDNATREVLGASGVFSPTSTPSSSPSPCSSLLAVEQTKTPATHSCGGLAGSLKRVPSDEASSKDTYKAPGSSADAHGRRERGQQTAEGLGDRNGVARLSACGWRPVQWNAPGSSRSNDSGDSSAAVETATPMATKPAKLDETGEKESQRDRFPASAQASTPSQGLSPFSHHPHTEREAQRVQSLDASASRRPPEEPNETSSAEKLARDTQARMEMETCRRMRGGMEAEMLESPSGGYGRFTLGQEESGVETSGCGRKASLEEASGKDATRVSGKKHTSGAQEFAASWRMEHCEDDGDETEDEGGCAEAANVDFRIARAIIVHRGTGEAFRLSAVDGDVKLERLQTTLQLLNWDLLALHLGKEGVLPPAAIWRDTLALLAALMNSEAFSACGPFLSSFGSADLRPHAGPESARRAPRSSRWLRGAAPSRAPGGGAGWSRLSATMQSFPPLLLLGAAMWGRASPTGPVSRQNARTPELSSEQPTAQRGSIVLLERSGAAGGNRHAGERDDGRVARGDEQHAASGEMLAGLPSVCSLLDEPEEDGWMLIDPGPADLEGGRGASALGTVPSRVSGSSVAAQRGGETVQEASGNDEVSSAEHRESPRTPVPRDSEHGNAPSREGEESASREEQQAFAGETPGGTLELCHGARSPTSTNVSQELLVSQLAVRSTERTETARVVDRHLRLQRVETALPEGFEPAADARGQRKERVRSHAFFLRKDPETVDLVWPPSLCDGGRRGRLQPVVECEFLPALADDDEEREDEEENEEEARKTECFAPHRQFLQVVYAAEGRSRPGSPLACSATPQPAHQTSVDGALPGEHSSPRETSFLRGETPRVRRALQARDFAAGSQAVHGARRGGSAETPAFLSAREDETLFPAAPSSFSKVTCPGVSFSLSPCTKRAEGALEIPTDHGED</sequence>
<feature type="compositionally biased region" description="Basic and acidic residues" evidence="1">
    <location>
        <begin position="1602"/>
        <end position="1618"/>
    </location>
</feature>
<gene>
    <name evidence="2" type="ORF">BN1204_044140</name>
</gene>
<feature type="compositionally biased region" description="Basic and acidic residues" evidence="1">
    <location>
        <begin position="2440"/>
        <end position="2474"/>
    </location>
</feature>
<feature type="compositionally biased region" description="Basic and acidic residues" evidence="1">
    <location>
        <begin position="1473"/>
        <end position="1482"/>
    </location>
</feature>
<feature type="region of interest" description="Disordered" evidence="1">
    <location>
        <begin position="1039"/>
        <end position="1125"/>
    </location>
</feature>
<feature type="region of interest" description="Disordered" evidence="1">
    <location>
        <begin position="2091"/>
        <end position="2126"/>
    </location>
</feature>
<feature type="region of interest" description="Disordered" evidence="1">
    <location>
        <begin position="538"/>
        <end position="572"/>
    </location>
</feature>
<feature type="region of interest" description="Disordered" evidence="1">
    <location>
        <begin position="1452"/>
        <end position="1489"/>
    </location>
</feature>
<feature type="compositionally biased region" description="Low complexity" evidence="1">
    <location>
        <begin position="1334"/>
        <end position="1358"/>
    </location>
</feature>
<feature type="compositionally biased region" description="Basic and acidic residues" evidence="1">
    <location>
        <begin position="1901"/>
        <end position="1912"/>
    </location>
</feature>
<organism evidence="2">
    <name type="scientific">Neospora caninum (strain Liverpool)</name>
    <dbReference type="NCBI Taxonomy" id="572307"/>
    <lineage>
        <taxon>Eukaryota</taxon>
        <taxon>Sar</taxon>
        <taxon>Alveolata</taxon>
        <taxon>Apicomplexa</taxon>
        <taxon>Conoidasida</taxon>
        <taxon>Coccidia</taxon>
        <taxon>Eucoccidiorida</taxon>
        <taxon>Eimeriorina</taxon>
        <taxon>Sarcocystidae</taxon>
        <taxon>Neospora</taxon>
    </lineage>
</organism>
<feature type="compositionally biased region" description="Basic and acidic residues" evidence="1">
    <location>
        <begin position="538"/>
        <end position="555"/>
    </location>
</feature>
<feature type="region of interest" description="Disordered" evidence="1">
    <location>
        <begin position="1159"/>
        <end position="1421"/>
    </location>
</feature>
<feature type="compositionally biased region" description="Low complexity" evidence="1">
    <location>
        <begin position="1862"/>
        <end position="1876"/>
    </location>
</feature>
<evidence type="ECO:0000313" key="2">
    <source>
        <dbReference type="EMBL" id="CEL68667.1"/>
    </source>
</evidence>
<feature type="compositionally biased region" description="Polar residues" evidence="1">
    <location>
        <begin position="1180"/>
        <end position="1201"/>
    </location>
</feature>
<feature type="region of interest" description="Disordered" evidence="1">
    <location>
        <begin position="2597"/>
        <end position="2618"/>
    </location>
</feature>
<feature type="compositionally biased region" description="Basic and acidic residues" evidence="1">
    <location>
        <begin position="1645"/>
        <end position="1663"/>
    </location>
</feature>
<feature type="compositionally biased region" description="Polar residues" evidence="1">
    <location>
        <begin position="1323"/>
        <end position="1333"/>
    </location>
</feature>
<feature type="compositionally biased region" description="Low complexity" evidence="1">
    <location>
        <begin position="1958"/>
        <end position="1969"/>
    </location>
</feature>
<feature type="compositionally biased region" description="Polar residues" evidence="1">
    <location>
        <begin position="1404"/>
        <end position="1416"/>
    </location>
</feature>
<feature type="region of interest" description="Disordered" evidence="1">
    <location>
        <begin position="2250"/>
        <end position="2282"/>
    </location>
</feature>
<protein>
    <submittedName>
        <fullName evidence="2">Uncharacterized protein</fullName>
    </submittedName>
</protein>
<feature type="compositionally biased region" description="Basic and acidic residues" evidence="1">
    <location>
        <begin position="1159"/>
        <end position="1179"/>
    </location>
</feature>
<dbReference type="EMBL" id="LN714484">
    <property type="protein sequence ID" value="CEL68667.1"/>
    <property type="molecule type" value="Genomic_DNA"/>
</dbReference>
<feature type="compositionally biased region" description="Polar residues" evidence="1">
    <location>
        <begin position="2647"/>
        <end position="2657"/>
    </location>
</feature>
<proteinExistence type="predicted"/>
<feature type="region of interest" description="Disordered" evidence="1">
    <location>
        <begin position="2307"/>
        <end position="2371"/>
    </location>
</feature>
<evidence type="ECO:0000256" key="1">
    <source>
        <dbReference type="SAM" id="MobiDB-lite"/>
    </source>
</evidence>
<feature type="region of interest" description="Disordered" evidence="1">
    <location>
        <begin position="1858"/>
        <end position="1939"/>
    </location>
</feature>
<feature type="compositionally biased region" description="Basic and acidic residues" evidence="1">
    <location>
        <begin position="2348"/>
        <end position="2364"/>
    </location>
</feature>
<feature type="compositionally biased region" description="Basic and acidic residues" evidence="1">
    <location>
        <begin position="1983"/>
        <end position="1998"/>
    </location>
</feature>
<feature type="region of interest" description="Disordered" evidence="1">
    <location>
        <begin position="1951"/>
        <end position="2057"/>
    </location>
</feature>
<feature type="compositionally biased region" description="Polar residues" evidence="1">
    <location>
        <begin position="2310"/>
        <end position="2331"/>
    </location>
</feature>
<feature type="compositionally biased region" description="Polar residues" evidence="1">
    <location>
        <begin position="2002"/>
        <end position="2012"/>
    </location>
</feature>
<feature type="compositionally biased region" description="Polar residues" evidence="1">
    <location>
        <begin position="1667"/>
        <end position="1678"/>
    </location>
</feature>
<reference evidence="2" key="1">
    <citation type="journal article" date="2015" name="PLoS ONE">
        <title>Comprehensive Evaluation of Toxoplasma gondii VEG and Neospora caninum LIV Genomes with Tachyzoite Stage Transcriptome and Proteome Defines Novel Transcript Features.</title>
        <authorList>
            <person name="Ramaprasad A."/>
            <person name="Mourier T."/>
            <person name="Naeem R."/>
            <person name="Malas T.B."/>
            <person name="Moussa E."/>
            <person name="Panigrahi A."/>
            <person name="Vermont S.J."/>
            <person name="Otto T.D."/>
            <person name="Wastling J."/>
            <person name="Pain A."/>
        </authorList>
    </citation>
    <scope>NUCLEOTIDE SEQUENCE</scope>
    <source>
        <strain evidence="2">Liverpool</strain>
    </source>
</reference>
<feature type="region of interest" description="Disordered" evidence="1">
    <location>
        <begin position="1135"/>
        <end position="1154"/>
    </location>
</feature>
<feature type="compositionally biased region" description="Low complexity" evidence="1">
    <location>
        <begin position="1463"/>
        <end position="1472"/>
    </location>
</feature>
<feature type="region of interest" description="Disordered" evidence="1">
    <location>
        <begin position="1799"/>
        <end position="1835"/>
    </location>
</feature>
<feature type="region of interest" description="Disordered" evidence="1">
    <location>
        <begin position="2638"/>
        <end position="2676"/>
    </location>
</feature>
<accession>A0A0F7UKJ1</accession>
<feature type="compositionally biased region" description="Low complexity" evidence="1">
    <location>
        <begin position="1098"/>
        <end position="1125"/>
    </location>
</feature>
<feature type="region of interest" description="Disordered" evidence="1">
    <location>
        <begin position="1602"/>
        <end position="1714"/>
    </location>
</feature>
<feature type="region of interest" description="Disordered" evidence="1">
    <location>
        <begin position="2387"/>
        <end position="2500"/>
    </location>
</feature>
<feature type="compositionally biased region" description="Basic and acidic residues" evidence="1">
    <location>
        <begin position="1682"/>
        <end position="1692"/>
    </location>
</feature>